<sequence length="75" mass="8479">MAAESFQFVASGIKSVELFRLTTTDAESDAEGLDGDEQMSASDYEKLRQRYNNRIDSNHYVEDNLYAFGLKCTQS</sequence>
<gene>
    <name evidence="1" type="ORF">GLOINDRAFT_616</name>
</gene>
<organism evidence="1">
    <name type="scientific">Rhizophagus irregularis (strain DAOM 181602 / DAOM 197198 / MUCL 43194)</name>
    <name type="common">Arbuscular mycorrhizal fungus</name>
    <name type="synonym">Glomus intraradices</name>
    <dbReference type="NCBI Taxonomy" id="747089"/>
    <lineage>
        <taxon>Eukaryota</taxon>
        <taxon>Fungi</taxon>
        <taxon>Fungi incertae sedis</taxon>
        <taxon>Mucoromycota</taxon>
        <taxon>Glomeromycotina</taxon>
        <taxon>Glomeromycetes</taxon>
        <taxon>Glomerales</taxon>
        <taxon>Glomeraceae</taxon>
        <taxon>Rhizophagus</taxon>
    </lineage>
</organism>
<dbReference type="HOGENOM" id="CLU_2672374_0_0_1"/>
<name>U9T715_RHIID</name>
<dbReference type="EMBL" id="KI295193">
    <property type="protein sequence ID" value="ESA03192.1"/>
    <property type="molecule type" value="Genomic_DNA"/>
</dbReference>
<protein>
    <submittedName>
        <fullName evidence="1">Uncharacterized protein</fullName>
    </submittedName>
</protein>
<reference evidence="1" key="1">
    <citation type="submission" date="2013-07" db="EMBL/GenBank/DDBJ databases">
        <title>The genome of an arbuscular mycorrhizal fungus provides insights into the evolution of the oldest plant symbiosis.</title>
        <authorList>
            <consortium name="DOE Joint Genome Institute"/>
            <person name="Tisserant E."/>
            <person name="Malbreil M."/>
            <person name="Kuo A."/>
            <person name="Kohler A."/>
            <person name="Symeonidi A."/>
            <person name="Balestrini R."/>
            <person name="Charron P."/>
            <person name="Duensing N."/>
            <person name="Frei-dit-Frey N."/>
            <person name="Gianinazzi-Pearson V."/>
            <person name="Gilbert B."/>
            <person name="Handa Y."/>
            <person name="Hijri M."/>
            <person name="Kaul R."/>
            <person name="Kawaguchi M."/>
            <person name="Krajinski F."/>
            <person name="Lammers P."/>
            <person name="Lapierre D."/>
            <person name="Masclaux F.G."/>
            <person name="Murat C."/>
            <person name="Morin E."/>
            <person name="Ndikumana S."/>
            <person name="Pagni M."/>
            <person name="Petitpierre D."/>
            <person name="Requena N."/>
            <person name="Rosikiewicz P."/>
            <person name="Riley R."/>
            <person name="Saito K."/>
            <person name="San Clemente H."/>
            <person name="Shapiro H."/>
            <person name="van Tuinen D."/>
            <person name="Becard G."/>
            <person name="Bonfante P."/>
            <person name="Paszkowski U."/>
            <person name="Shachar-Hill Y."/>
            <person name="Young J.P."/>
            <person name="Sanders I.R."/>
            <person name="Henrissat B."/>
            <person name="Rensing S.A."/>
            <person name="Grigoriev I.V."/>
            <person name="Corradi N."/>
            <person name="Roux C."/>
            <person name="Martin F."/>
        </authorList>
    </citation>
    <scope>NUCLEOTIDE SEQUENCE</scope>
    <source>
        <strain evidence="1">DAOM 197198</strain>
    </source>
</reference>
<accession>U9T715</accession>
<proteinExistence type="predicted"/>
<dbReference type="VEuPathDB" id="FungiDB:RhiirFUN_026500"/>
<dbReference type="AlphaFoldDB" id="U9T715"/>
<evidence type="ECO:0000313" key="1">
    <source>
        <dbReference type="EMBL" id="ESA03192.1"/>
    </source>
</evidence>